<dbReference type="AlphaFoldDB" id="A0A3A9K9T4"/>
<dbReference type="OrthoDB" id="2599887at2"/>
<evidence type="ECO:0000313" key="2">
    <source>
        <dbReference type="Proteomes" id="UP000281498"/>
    </source>
</evidence>
<dbReference type="RefSeq" id="WP_110936094.1">
    <property type="nucleotide sequence ID" value="NZ_KZ614146.1"/>
</dbReference>
<protein>
    <submittedName>
        <fullName evidence="1">Spore gernimation protein</fullName>
    </submittedName>
</protein>
<dbReference type="Pfam" id="PF10970">
    <property type="entry name" value="GerPE"/>
    <property type="match status" value="1"/>
</dbReference>
<dbReference type="Proteomes" id="UP000281498">
    <property type="component" value="Unassembled WGS sequence"/>
</dbReference>
<comment type="caution">
    <text evidence="1">The sequence shown here is derived from an EMBL/GenBank/DDBJ whole genome shotgun (WGS) entry which is preliminary data.</text>
</comment>
<reference evidence="1 2" key="1">
    <citation type="submission" date="2017-10" db="EMBL/GenBank/DDBJ databases">
        <title>Bacillus sp. nov., a halophilic bacterium isolated from a Keqin Lake.</title>
        <authorList>
            <person name="Wang H."/>
        </authorList>
    </citation>
    <scope>NUCLEOTIDE SEQUENCE [LARGE SCALE GENOMIC DNA]</scope>
    <source>
        <strain evidence="1 2">KCTC 13187</strain>
    </source>
</reference>
<proteinExistence type="predicted"/>
<keyword evidence="2" id="KW-1185">Reference proteome</keyword>
<dbReference type="InterPro" id="IPR024496">
    <property type="entry name" value="Spore_germ_GerPE"/>
</dbReference>
<evidence type="ECO:0000313" key="1">
    <source>
        <dbReference type="EMBL" id="RKL69267.1"/>
    </source>
</evidence>
<name>A0A3A9K9T4_9BACI</name>
<gene>
    <name evidence="1" type="ORF">CR203_04360</name>
</gene>
<accession>A0A3A9K9T4</accession>
<organism evidence="1 2">
    <name type="scientific">Salipaludibacillus neizhouensis</name>
    <dbReference type="NCBI Taxonomy" id="885475"/>
    <lineage>
        <taxon>Bacteria</taxon>
        <taxon>Bacillati</taxon>
        <taxon>Bacillota</taxon>
        <taxon>Bacilli</taxon>
        <taxon>Bacillales</taxon>
        <taxon>Bacillaceae</taxon>
    </lineage>
</organism>
<sequence length="137" mass="15182">MFKRTSIVNKIHVTDVSLNSVFEIGDSWSIKPRANALAVQREFERFYGDEGDFDAYPIFTMPLPKALINEHINFTRVNDSSSIYVNKIDITSVSASGVLLIGSTKVIDAESRVKHIRQLQGDPNSDIGPSNNVNAKA</sequence>
<dbReference type="EMBL" id="PDOE01000001">
    <property type="protein sequence ID" value="RKL69267.1"/>
    <property type="molecule type" value="Genomic_DNA"/>
</dbReference>